<dbReference type="InterPro" id="IPR002347">
    <property type="entry name" value="SDR_fam"/>
</dbReference>
<evidence type="ECO:0000313" key="2">
    <source>
        <dbReference type="EMBL" id="MDM7860133.1"/>
    </source>
</evidence>
<dbReference type="CDD" id="cd05233">
    <property type="entry name" value="SDR_c"/>
    <property type="match status" value="1"/>
</dbReference>
<protein>
    <submittedName>
        <fullName evidence="2">SDR family oxidoreductase</fullName>
        <ecNumber evidence="2">1.-.-.-</ecNumber>
    </submittedName>
</protein>
<sequence length="235" mass="24895">MHEFNDKNVLIIGSERGIGKAVKEQLYSAGANVIGTSRHADGQDSIKHLDLADSASVDAFCHWLEQDFSYDVVIYCAGIIFPEPADKITTATIDDVMAVNLHAPIRILALAGSLMGQRGGGKIVGIGSIASIVSKPNSTVYSGSKAGFVGALRSLAVELASCGVLINTLSPGPTLTDMVEEWLSDSEQRVIAEQIPIQRLAQPEEIAQACVFLCSTANTYITGQNIIIDGGFTSK</sequence>
<dbReference type="Pfam" id="PF13561">
    <property type="entry name" value="adh_short_C2"/>
    <property type="match status" value="1"/>
</dbReference>
<dbReference type="Proteomes" id="UP001234343">
    <property type="component" value="Unassembled WGS sequence"/>
</dbReference>
<dbReference type="InterPro" id="IPR036291">
    <property type="entry name" value="NAD(P)-bd_dom_sf"/>
</dbReference>
<dbReference type="GO" id="GO:0016491">
    <property type="term" value="F:oxidoreductase activity"/>
    <property type="evidence" value="ECO:0007669"/>
    <property type="project" value="UniProtKB-KW"/>
</dbReference>
<dbReference type="PANTHER" id="PTHR42879:SF2">
    <property type="entry name" value="3-OXOACYL-[ACYL-CARRIER-PROTEIN] REDUCTASE FABG"/>
    <property type="match status" value="1"/>
</dbReference>
<name>A0ABT7SVC8_9ALTE</name>
<organism evidence="2 3">
    <name type="scientific">Alteromonas arenosi</name>
    <dbReference type="NCBI Taxonomy" id="3055817"/>
    <lineage>
        <taxon>Bacteria</taxon>
        <taxon>Pseudomonadati</taxon>
        <taxon>Pseudomonadota</taxon>
        <taxon>Gammaproteobacteria</taxon>
        <taxon>Alteromonadales</taxon>
        <taxon>Alteromonadaceae</taxon>
        <taxon>Alteromonas/Salinimonas group</taxon>
        <taxon>Alteromonas</taxon>
    </lineage>
</organism>
<dbReference type="Gene3D" id="3.40.50.720">
    <property type="entry name" value="NAD(P)-binding Rossmann-like Domain"/>
    <property type="match status" value="1"/>
</dbReference>
<evidence type="ECO:0000313" key="3">
    <source>
        <dbReference type="Proteomes" id="UP001234343"/>
    </source>
</evidence>
<gene>
    <name evidence="2" type="ORF">QTP81_05955</name>
</gene>
<dbReference type="EC" id="1.-.-.-" evidence="2"/>
<accession>A0ABT7SVC8</accession>
<dbReference type="PRINTS" id="PR00080">
    <property type="entry name" value="SDRFAMILY"/>
</dbReference>
<dbReference type="PANTHER" id="PTHR42879">
    <property type="entry name" value="3-OXOACYL-(ACYL-CARRIER-PROTEIN) REDUCTASE"/>
    <property type="match status" value="1"/>
</dbReference>
<comment type="similarity">
    <text evidence="1">Belongs to the short-chain dehydrogenases/reductases (SDR) family.</text>
</comment>
<dbReference type="InterPro" id="IPR050259">
    <property type="entry name" value="SDR"/>
</dbReference>
<reference evidence="2 3" key="1">
    <citation type="submission" date="2023-06" db="EMBL/GenBank/DDBJ databases">
        <title>Alteromonas sp. ASW11-36 isolated from intertidal sand.</title>
        <authorList>
            <person name="Li Y."/>
        </authorList>
    </citation>
    <scope>NUCLEOTIDE SEQUENCE [LARGE SCALE GENOMIC DNA]</scope>
    <source>
        <strain evidence="2 3">ASW11-36</strain>
    </source>
</reference>
<dbReference type="PRINTS" id="PR00081">
    <property type="entry name" value="GDHRDH"/>
</dbReference>
<dbReference type="SUPFAM" id="SSF51735">
    <property type="entry name" value="NAD(P)-binding Rossmann-fold domains"/>
    <property type="match status" value="1"/>
</dbReference>
<dbReference type="EMBL" id="JAUCBP010000006">
    <property type="protein sequence ID" value="MDM7860133.1"/>
    <property type="molecule type" value="Genomic_DNA"/>
</dbReference>
<dbReference type="RefSeq" id="WP_289364372.1">
    <property type="nucleotide sequence ID" value="NZ_JAUCBP010000006.1"/>
</dbReference>
<keyword evidence="3" id="KW-1185">Reference proteome</keyword>
<keyword evidence="2" id="KW-0560">Oxidoreductase</keyword>
<proteinExistence type="inferred from homology"/>
<evidence type="ECO:0000256" key="1">
    <source>
        <dbReference type="ARBA" id="ARBA00006484"/>
    </source>
</evidence>
<comment type="caution">
    <text evidence="2">The sequence shown here is derived from an EMBL/GenBank/DDBJ whole genome shotgun (WGS) entry which is preliminary data.</text>
</comment>